<dbReference type="Gene3D" id="3.60.10.10">
    <property type="entry name" value="Endonuclease/exonuclease/phosphatase"/>
    <property type="match status" value="1"/>
</dbReference>
<feature type="domain" description="Reverse transcriptase" evidence="1">
    <location>
        <begin position="509"/>
        <end position="678"/>
    </location>
</feature>
<organism evidence="2">
    <name type="scientific">Triatoma infestans</name>
    <name type="common">Assassin bug</name>
    <dbReference type="NCBI Taxonomy" id="30076"/>
    <lineage>
        <taxon>Eukaryota</taxon>
        <taxon>Metazoa</taxon>
        <taxon>Ecdysozoa</taxon>
        <taxon>Arthropoda</taxon>
        <taxon>Hexapoda</taxon>
        <taxon>Insecta</taxon>
        <taxon>Pterygota</taxon>
        <taxon>Neoptera</taxon>
        <taxon>Paraneoptera</taxon>
        <taxon>Hemiptera</taxon>
        <taxon>Heteroptera</taxon>
        <taxon>Panheteroptera</taxon>
        <taxon>Cimicomorpha</taxon>
        <taxon>Reduviidae</taxon>
        <taxon>Triatominae</taxon>
        <taxon>Triatoma</taxon>
    </lineage>
</organism>
<dbReference type="SUPFAM" id="SSF56219">
    <property type="entry name" value="DNase I-like"/>
    <property type="match status" value="1"/>
</dbReference>
<dbReference type="InterPro" id="IPR000477">
    <property type="entry name" value="RT_dom"/>
</dbReference>
<reference evidence="2" key="1">
    <citation type="journal article" date="2014" name="PLoS Negl. Trop. Dis.">
        <title>An updated insight into the Sialotranscriptome of Triatoma infestans: developmental stage and geographic variations.</title>
        <authorList>
            <person name="Schwarz A."/>
            <person name="Medrano-Mercado N."/>
            <person name="Schaub G.A."/>
            <person name="Struchiner C.J."/>
            <person name="Bargues M.D."/>
            <person name="Levy M.Z."/>
            <person name="Ribeiro J.M."/>
        </authorList>
    </citation>
    <scope>NUCLEOTIDE SEQUENCE</scope>
    <source>
        <strain evidence="2">Chile</strain>
        <tissue evidence="2">Salivary glands</tissue>
    </source>
</reference>
<protein>
    <submittedName>
        <fullName evidence="2">Putative rna-directed dna polymerase from mobile element jockey-like protein</fullName>
    </submittedName>
</protein>
<dbReference type="InterPro" id="IPR005135">
    <property type="entry name" value="Endo/exonuclease/phosphatase"/>
</dbReference>
<dbReference type="Pfam" id="PF03372">
    <property type="entry name" value="Exo_endo_phos"/>
    <property type="match status" value="1"/>
</dbReference>
<dbReference type="PROSITE" id="PS50878">
    <property type="entry name" value="RT_POL"/>
    <property type="match status" value="1"/>
</dbReference>
<sequence>QTNSQYVEFCFWNINGFSTLLNLSRDEIQKILKFDLIAVYETWIYSEDITLPYCLTDYEFFCVPAKKEKSRGRASGGIVVFMKKALHENSKIIHRREWGLSLCVKCNESLLVLYVIYWRPGSENDYIIDFIKVDLYEIRSLFGNCNLLFAGDFNSRLGELNDLDDEIFYDTNLTGCRVSCDQVTNNRGFELVETFQQLGLFLLNGRTPSDRPANFTFVGDRGCSVIDMVWASFESISLINDLKVVNISNLSDHLACHLKLELNLFNNVSENIPYVKQESYSILRDPYHLVKFSECLKNCNDIYYYNEDVEKLYSNFQNAMIWCMNRCGMLKKKIVNLHKFNNKPWFTPQCYTAKKSATYFLKMCRKANFSQESVSQYQYYKKEYRKLLKSCKASYFDSIKQSIRNVKNPVEFWTTVNKFTKRTFFVCPINLKTWEGFFISVSPRPTSNDVTYFSPYNPELDFDITLSELLFSISKCKNEKATGLDLISNECLKSLTPEWTHYLLDLFNRVWTNESVPTAWGKIKLNLIFKNGYPSDPLNYRGIALFNSTVKLFTNIIYHRLVKWAESRNLIPEEQFGFRAGRGCRDSVFSLISIINIHLRLKRRKVFTTFVDFKRAFDSINHSLLWQKLHKLGISSKILRIIMNLYKISSFVINQNNETSSEIPITEGVLQGEVLSPL</sequence>
<name>A0A023FD58_TRIIF</name>
<dbReference type="SUPFAM" id="SSF56672">
    <property type="entry name" value="DNA/RNA polymerases"/>
    <property type="match status" value="1"/>
</dbReference>
<dbReference type="EMBL" id="GBBI01000063">
    <property type="protein sequence ID" value="JAC18649.1"/>
    <property type="molecule type" value="mRNA"/>
</dbReference>
<evidence type="ECO:0000313" key="2">
    <source>
        <dbReference type="EMBL" id="JAC18649.1"/>
    </source>
</evidence>
<dbReference type="CDD" id="cd01650">
    <property type="entry name" value="RT_nLTR_like"/>
    <property type="match status" value="1"/>
</dbReference>
<dbReference type="AlphaFoldDB" id="A0A023FD58"/>
<feature type="non-terminal residue" evidence="2">
    <location>
        <position position="678"/>
    </location>
</feature>
<dbReference type="Pfam" id="PF00078">
    <property type="entry name" value="RVT_1"/>
    <property type="match status" value="1"/>
</dbReference>
<dbReference type="InterPro" id="IPR036691">
    <property type="entry name" value="Endo/exonu/phosph_ase_sf"/>
</dbReference>
<evidence type="ECO:0000259" key="1">
    <source>
        <dbReference type="PROSITE" id="PS50878"/>
    </source>
</evidence>
<proteinExistence type="evidence at transcript level"/>
<dbReference type="InterPro" id="IPR043502">
    <property type="entry name" value="DNA/RNA_pol_sf"/>
</dbReference>
<keyword evidence="2" id="KW-0808">Transferase</keyword>
<dbReference type="PANTHER" id="PTHR19446">
    <property type="entry name" value="REVERSE TRANSCRIPTASES"/>
    <property type="match status" value="1"/>
</dbReference>
<accession>A0A023FD58</accession>
<keyword evidence="2" id="KW-0695">RNA-directed DNA polymerase</keyword>
<dbReference type="GO" id="GO:0003964">
    <property type="term" value="F:RNA-directed DNA polymerase activity"/>
    <property type="evidence" value="ECO:0007669"/>
    <property type="project" value="UniProtKB-KW"/>
</dbReference>
<feature type="non-terminal residue" evidence="2">
    <location>
        <position position="1"/>
    </location>
</feature>
<keyword evidence="2" id="KW-0548">Nucleotidyltransferase</keyword>